<evidence type="ECO:0000313" key="3">
    <source>
        <dbReference type="Proteomes" id="UP001157418"/>
    </source>
</evidence>
<dbReference type="Proteomes" id="UP001157418">
    <property type="component" value="Unassembled WGS sequence"/>
</dbReference>
<evidence type="ECO:0000256" key="1">
    <source>
        <dbReference type="SAM" id="MobiDB-lite"/>
    </source>
</evidence>
<proteinExistence type="predicted"/>
<sequence>MPIPEPCPTRSPETDPNLHKNLPGPDPLFDPPLYLLDCLALTRMELLLPTSNNHYSWLNHVNESVYILPNTSISAFTTSDPETWFLPEELHDDDDDMQVDTGNADSPFEVEDHYDLPIRQLPPPFYDQPSGAHFEPQHEYQSYQQHNEPGLEFPLDIYNQLAALRLQGNRNTAAIRHIEEQQARANNYMEDLWHHFQPEGGYRPRGPPPP</sequence>
<name>A0AAU9PFA3_9ASTR</name>
<protein>
    <submittedName>
        <fullName evidence="2">Uncharacterized protein</fullName>
    </submittedName>
</protein>
<organism evidence="2 3">
    <name type="scientific">Lactuca virosa</name>
    <dbReference type="NCBI Taxonomy" id="75947"/>
    <lineage>
        <taxon>Eukaryota</taxon>
        <taxon>Viridiplantae</taxon>
        <taxon>Streptophyta</taxon>
        <taxon>Embryophyta</taxon>
        <taxon>Tracheophyta</taxon>
        <taxon>Spermatophyta</taxon>
        <taxon>Magnoliopsida</taxon>
        <taxon>eudicotyledons</taxon>
        <taxon>Gunneridae</taxon>
        <taxon>Pentapetalae</taxon>
        <taxon>asterids</taxon>
        <taxon>campanulids</taxon>
        <taxon>Asterales</taxon>
        <taxon>Asteraceae</taxon>
        <taxon>Cichorioideae</taxon>
        <taxon>Cichorieae</taxon>
        <taxon>Lactucinae</taxon>
        <taxon>Lactuca</taxon>
    </lineage>
</organism>
<keyword evidence="3" id="KW-1185">Reference proteome</keyword>
<dbReference type="EMBL" id="CAKMRJ010005634">
    <property type="protein sequence ID" value="CAH1448713.1"/>
    <property type="molecule type" value="Genomic_DNA"/>
</dbReference>
<feature type="region of interest" description="Disordered" evidence="1">
    <location>
        <begin position="1"/>
        <end position="24"/>
    </location>
</feature>
<accession>A0AAU9PFA3</accession>
<reference evidence="2 3" key="1">
    <citation type="submission" date="2022-01" db="EMBL/GenBank/DDBJ databases">
        <authorList>
            <person name="Xiong W."/>
            <person name="Schranz E."/>
        </authorList>
    </citation>
    <scope>NUCLEOTIDE SEQUENCE [LARGE SCALE GENOMIC DNA]</scope>
</reference>
<dbReference type="AlphaFoldDB" id="A0AAU9PFA3"/>
<gene>
    <name evidence="2" type="ORF">LVIROSA_LOCUS34238</name>
</gene>
<evidence type="ECO:0000313" key="2">
    <source>
        <dbReference type="EMBL" id="CAH1448713.1"/>
    </source>
</evidence>
<comment type="caution">
    <text evidence="2">The sequence shown here is derived from an EMBL/GenBank/DDBJ whole genome shotgun (WGS) entry which is preliminary data.</text>
</comment>